<dbReference type="PANTHER" id="PTHR34297">
    <property type="entry name" value="HYPOTHETICAL CYTOSOLIC PROTEIN-RELATED"/>
    <property type="match status" value="1"/>
</dbReference>
<reference evidence="3" key="2">
    <citation type="submission" date="2018-05" db="EMBL/GenBank/DDBJ databases">
        <authorList>
            <person name="Ferrari B."/>
        </authorList>
    </citation>
    <scope>NUCLEOTIDE SEQUENCE</scope>
    <source>
        <strain evidence="3">RRmetagenome_bin12</strain>
    </source>
</reference>
<sequence length="125" mass="13309">MSEMAETMEIGDGGRESLGVTRVANDVVAWIAALTALQVDGVHAMYRPGGQSIDRILRRRVAHRGARVELRGEGLRIDLWIVMEAGANVAAVGAEVQGAVGDAIRRMLGLPLAAVNVFVSEVVFT</sequence>
<dbReference type="EMBL" id="QHBU01000119">
    <property type="protein sequence ID" value="PZR81242.1"/>
    <property type="molecule type" value="Genomic_DNA"/>
</dbReference>
<evidence type="ECO:0000313" key="2">
    <source>
        <dbReference type="EMBL" id="MBJ7595038.1"/>
    </source>
</evidence>
<dbReference type="Pfam" id="PF03780">
    <property type="entry name" value="Asp23"/>
    <property type="match status" value="1"/>
</dbReference>
<accession>A0A934N5M6</accession>
<comment type="caution">
    <text evidence="3">The sequence shown here is derived from an EMBL/GenBank/DDBJ whole genome shotgun (WGS) entry which is preliminary data.</text>
</comment>
<proteinExistence type="inferred from homology"/>
<gene>
    <name evidence="3" type="ORF">DLM65_06460</name>
    <name evidence="2" type="ORF">JF886_09300</name>
</gene>
<organism evidence="3 4">
    <name type="scientific">Candidatus Aeolococcus gillhamiae</name>
    <dbReference type="NCBI Taxonomy" id="3127015"/>
    <lineage>
        <taxon>Bacteria</taxon>
        <taxon>Bacillati</taxon>
        <taxon>Candidatus Dormiibacterota</taxon>
        <taxon>Candidatus Dormibacteria</taxon>
        <taxon>Candidatus Aeolococcales</taxon>
        <taxon>Candidatus Aeolococcaceae</taxon>
        <taxon>Candidatus Aeolococcus</taxon>
    </lineage>
</organism>
<dbReference type="Proteomes" id="UP000248724">
    <property type="component" value="Unassembled WGS sequence"/>
</dbReference>
<evidence type="ECO:0000313" key="4">
    <source>
        <dbReference type="Proteomes" id="UP000248724"/>
    </source>
</evidence>
<protein>
    <submittedName>
        <fullName evidence="3">Asp23/Gls24 family envelope stress response protein</fullName>
    </submittedName>
</protein>
<dbReference type="Proteomes" id="UP000606991">
    <property type="component" value="Unassembled WGS sequence"/>
</dbReference>
<dbReference type="EMBL" id="JAEKNS010000097">
    <property type="protein sequence ID" value="MBJ7595038.1"/>
    <property type="molecule type" value="Genomic_DNA"/>
</dbReference>
<dbReference type="InterPro" id="IPR005531">
    <property type="entry name" value="Asp23"/>
</dbReference>
<dbReference type="RefSeq" id="WP_337311787.1">
    <property type="nucleotide sequence ID" value="NZ_JAEKNS010000097.1"/>
</dbReference>
<evidence type="ECO:0000313" key="3">
    <source>
        <dbReference type="EMBL" id="PZR81242.1"/>
    </source>
</evidence>
<accession>A0A2W5Z7C9</accession>
<dbReference type="AlphaFoldDB" id="A0A2W5Z7C9"/>
<evidence type="ECO:0000256" key="1">
    <source>
        <dbReference type="ARBA" id="ARBA00005721"/>
    </source>
</evidence>
<comment type="similarity">
    <text evidence="1">Belongs to the asp23 family.</text>
</comment>
<evidence type="ECO:0000313" key="5">
    <source>
        <dbReference type="Proteomes" id="UP000606991"/>
    </source>
</evidence>
<reference evidence="3 4" key="1">
    <citation type="journal article" date="2017" name="Nature">
        <title>Atmospheric trace gases support primary production in Antarctic desert surface soil.</title>
        <authorList>
            <person name="Ji M."/>
            <person name="Greening C."/>
            <person name="Vanwonterghem I."/>
            <person name="Carere C.R."/>
            <person name="Bay S.K."/>
            <person name="Steen J.A."/>
            <person name="Montgomery K."/>
            <person name="Lines T."/>
            <person name="Beardall J."/>
            <person name="van Dorst J."/>
            <person name="Snape I."/>
            <person name="Stott M.B."/>
            <person name="Hugenholtz P."/>
            <person name="Ferrari B.C."/>
        </authorList>
    </citation>
    <scope>NUCLEOTIDE SEQUENCE [LARGE SCALE GENOMIC DNA]</scope>
    <source>
        <strain evidence="3">RRmetagenome_bin12</strain>
    </source>
</reference>
<reference evidence="2 5" key="3">
    <citation type="submission" date="2020-10" db="EMBL/GenBank/DDBJ databases">
        <title>Ca. Dormibacterota MAGs.</title>
        <authorList>
            <person name="Montgomery K."/>
        </authorList>
    </citation>
    <scope>NUCLEOTIDE SEQUENCE [LARGE SCALE GENOMIC DNA]</scope>
    <source>
        <strain evidence="2">SC8812_S17_18</strain>
    </source>
</reference>
<name>A0A2W5Z7C9_9BACT</name>